<gene>
    <name evidence="2" type="ORF">MGAL_10B077839</name>
</gene>
<sequence length="132" mass="14519">ESELSLPLESKEIYYINSNLDESQKEAVRFALGQPEIAVVHGPPGTGKTTTIIEIIIQAVKQGKKILACAPSNIAVDNLVERLAANKQKIVRLGHPARVLKHIQKYSLDAILSTSDDTRLVEDVRSDMDKAM</sequence>
<dbReference type="Pfam" id="PF13086">
    <property type="entry name" value="AAA_11"/>
    <property type="match status" value="1"/>
</dbReference>
<reference evidence="2" key="1">
    <citation type="submission" date="2018-11" db="EMBL/GenBank/DDBJ databases">
        <authorList>
            <person name="Alioto T."/>
            <person name="Alioto T."/>
        </authorList>
    </citation>
    <scope>NUCLEOTIDE SEQUENCE</scope>
</reference>
<feature type="non-terminal residue" evidence="2">
    <location>
        <position position="1"/>
    </location>
</feature>
<dbReference type="EMBL" id="UYJE01006821">
    <property type="protein sequence ID" value="VDI49271.1"/>
    <property type="molecule type" value="Genomic_DNA"/>
</dbReference>
<keyword evidence="2" id="KW-0347">Helicase</keyword>
<evidence type="ECO:0000313" key="2">
    <source>
        <dbReference type="EMBL" id="VDI49271.1"/>
    </source>
</evidence>
<evidence type="ECO:0000259" key="1">
    <source>
        <dbReference type="Pfam" id="PF13086"/>
    </source>
</evidence>
<proteinExistence type="predicted"/>
<dbReference type="GO" id="GO:0016787">
    <property type="term" value="F:hydrolase activity"/>
    <property type="evidence" value="ECO:0007669"/>
    <property type="project" value="UniProtKB-KW"/>
</dbReference>
<dbReference type="InterPro" id="IPR027417">
    <property type="entry name" value="P-loop_NTPase"/>
</dbReference>
<dbReference type="Proteomes" id="UP000596742">
    <property type="component" value="Unassembled WGS sequence"/>
</dbReference>
<keyword evidence="2" id="KW-0067">ATP-binding</keyword>
<accession>A0A8B6FHD7</accession>
<comment type="caution">
    <text evidence="2">The sequence shown here is derived from an EMBL/GenBank/DDBJ whole genome shotgun (WGS) entry which is preliminary data.</text>
</comment>
<keyword evidence="2" id="KW-0547">Nucleotide-binding</keyword>
<dbReference type="GO" id="GO:0005634">
    <property type="term" value="C:nucleus"/>
    <property type="evidence" value="ECO:0007669"/>
    <property type="project" value="TreeGrafter"/>
</dbReference>
<feature type="non-terminal residue" evidence="2">
    <location>
        <position position="132"/>
    </location>
</feature>
<dbReference type="InterPro" id="IPR050534">
    <property type="entry name" value="Coronavir_polyprotein_1ab"/>
</dbReference>
<feature type="domain" description="DNA2/NAM7 helicase helicase" evidence="1">
    <location>
        <begin position="19"/>
        <end position="125"/>
    </location>
</feature>
<name>A0A8B6FHD7_MYTGA</name>
<keyword evidence="3" id="KW-1185">Reference proteome</keyword>
<dbReference type="SUPFAM" id="SSF52540">
    <property type="entry name" value="P-loop containing nucleoside triphosphate hydrolases"/>
    <property type="match status" value="1"/>
</dbReference>
<dbReference type="InterPro" id="IPR041677">
    <property type="entry name" value="DNA2/NAM7_AAA_11"/>
</dbReference>
<dbReference type="EC" id="3.6.4.12" evidence="2"/>
<protein>
    <submittedName>
        <fullName evidence="2">ATP-dependent RNA/DNA helicase IGHMBP2</fullName>
        <ecNumber evidence="2">3.6.4.12</ecNumber>
    </submittedName>
</protein>
<evidence type="ECO:0000313" key="3">
    <source>
        <dbReference type="Proteomes" id="UP000596742"/>
    </source>
</evidence>
<organism evidence="2 3">
    <name type="scientific">Mytilus galloprovincialis</name>
    <name type="common">Mediterranean mussel</name>
    <dbReference type="NCBI Taxonomy" id="29158"/>
    <lineage>
        <taxon>Eukaryota</taxon>
        <taxon>Metazoa</taxon>
        <taxon>Spiralia</taxon>
        <taxon>Lophotrochozoa</taxon>
        <taxon>Mollusca</taxon>
        <taxon>Bivalvia</taxon>
        <taxon>Autobranchia</taxon>
        <taxon>Pteriomorphia</taxon>
        <taxon>Mytilida</taxon>
        <taxon>Mytiloidea</taxon>
        <taxon>Mytilidae</taxon>
        <taxon>Mytilinae</taxon>
        <taxon>Mytilus</taxon>
    </lineage>
</organism>
<dbReference type="GO" id="GO:0043139">
    <property type="term" value="F:5'-3' DNA helicase activity"/>
    <property type="evidence" value="ECO:0007669"/>
    <property type="project" value="TreeGrafter"/>
</dbReference>
<dbReference type="PANTHER" id="PTHR43788">
    <property type="entry name" value="DNA2/NAM7 HELICASE FAMILY MEMBER"/>
    <property type="match status" value="1"/>
</dbReference>
<dbReference type="Gene3D" id="3.40.50.300">
    <property type="entry name" value="P-loop containing nucleotide triphosphate hydrolases"/>
    <property type="match status" value="1"/>
</dbReference>
<dbReference type="GO" id="GO:0005737">
    <property type="term" value="C:cytoplasm"/>
    <property type="evidence" value="ECO:0007669"/>
    <property type="project" value="TreeGrafter"/>
</dbReference>
<dbReference type="OrthoDB" id="6513042at2759"/>
<keyword evidence="2" id="KW-0378">Hydrolase</keyword>
<dbReference type="AlphaFoldDB" id="A0A8B6FHD7"/>
<dbReference type="PANTHER" id="PTHR43788:SF8">
    <property type="entry name" value="DNA-BINDING PROTEIN SMUBP-2"/>
    <property type="match status" value="1"/>
</dbReference>